<feature type="chain" id="PRO_5026761914" evidence="1">
    <location>
        <begin position="20"/>
        <end position="356"/>
    </location>
</feature>
<evidence type="ECO:0000313" key="2">
    <source>
        <dbReference type="EMBL" id="NDW20008.1"/>
    </source>
</evidence>
<dbReference type="EMBL" id="JAAAWP010000001">
    <property type="protein sequence ID" value="NDW20008.1"/>
    <property type="molecule type" value="Genomic_DNA"/>
</dbReference>
<dbReference type="Proteomes" id="UP000478837">
    <property type="component" value="Unassembled WGS sequence"/>
</dbReference>
<dbReference type="AlphaFoldDB" id="A0A6L9MPE7"/>
<keyword evidence="3" id="KW-1185">Reference proteome</keyword>
<gene>
    <name evidence="2" type="ORF">GTW09_00500</name>
</gene>
<protein>
    <submittedName>
        <fullName evidence="2">Uncharacterized protein</fullName>
    </submittedName>
</protein>
<reference evidence="2 3" key="1">
    <citation type="submission" date="2020-01" db="EMBL/GenBank/DDBJ databases">
        <title>Genomes of bacteria type strains.</title>
        <authorList>
            <person name="Chen J."/>
            <person name="Zhu S."/>
            <person name="Yang J."/>
        </authorList>
    </citation>
    <scope>NUCLEOTIDE SEQUENCE [LARGE SCALE GENOMIC DNA]</scope>
    <source>
        <strain evidence="2 3">LMG 22958</strain>
    </source>
</reference>
<sequence>MTRTSFLLIMFILMQPAVATTHDFSWTKTTSEEDENVIILNGVDDSDFTLSVIIYNSQPKYIYFGVFNNLDNDDDKKILPLSVNGIEDRLKLADTVDDLLFYPISNIAFAHLMGAESFTLDVSGEKIIKTEKLKNSFKAATRKNIEVSGGKVAELAEIVVCHLETIYRRAAADNRLDGMSEEASLEAITEKLSQEGPLEPTNESLLRYANHDMYRIGETLFNDKDAREKLISMILKQCKDKKNKNGQRQSSLNKEQNAKSLISDSMLNIMGGSEGINSIDEEDLKIFADKYAECFLRKMQKYSQEYFELYVDNINETHSLLEARNQTVLDGIKQGISVNDDELKGLIRQCESVFTK</sequence>
<evidence type="ECO:0000313" key="3">
    <source>
        <dbReference type="Proteomes" id="UP000478837"/>
    </source>
</evidence>
<organism evidence="2 3">
    <name type="scientific">Alteromonas hispanica</name>
    <dbReference type="NCBI Taxonomy" id="315421"/>
    <lineage>
        <taxon>Bacteria</taxon>
        <taxon>Pseudomonadati</taxon>
        <taxon>Pseudomonadota</taxon>
        <taxon>Gammaproteobacteria</taxon>
        <taxon>Alteromonadales</taxon>
        <taxon>Alteromonadaceae</taxon>
        <taxon>Alteromonas/Salinimonas group</taxon>
        <taxon>Alteromonas</taxon>
    </lineage>
</organism>
<keyword evidence="1" id="KW-0732">Signal</keyword>
<name>A0A6L9MPE7_9ALTE</name>
<dbReference type="RefSeq" id="WP_163109166.1">
    <property type="nucleotide sequence ID" value="NZ_JAAAWP010000001.1"/>
</dbReference>
<accession>A0A6L9MPE7</accession>
<feature type="signal peptide" evidence="1">
    <location>
        <begin position="1"/>
        <end position="19"/>
    </location>
</feature>
<proteinExistence type="predicted"/>
<evidence type="ECO:0000256" key="1">
    <source>
        <dbReference type="SAM" id="SignalP"/>
    </source>
</evidence>
<comment type="caution">
    <text evidence="2">The sequence shown here is derived from an EMBL/GenBank/DDBJ whole genome shotgun (WGS) entry which is preliminary data.</text>
</comment>